<keyword evidence="4" id="KW-1185">Reference proteome</keyword>
<evidence type="ECO:0000256" key="1">
    <source>
        <dbReference type="SAM" id="SignalP"/>
    </source>
</evidence>
<dbReference type="Pfam" id="PF21311">
    <property type="entry name" value="Phage_RBD_prop"/>
    <property type="match status" value="1"/>
</dbReference>
<protein>
    <recommendedName>
        <fullName evidence="2">P68 RBP/TagC-like beta-propeller domain-containing protein</fullName>
    </recommendedName>
</protein>
<evidence type="ECO:0000259" key="2">
    <source>
        <dbReference type="Pfam" id="PF21311"/>
    </source>
</evidence>
<dbReference type="Proteomes" id="UP001610335">
    <property type="component" value="Unassembled WGS sequence"/>
</dbReference>
<gene>
    <name evidence="3" type="ORF">BDW59DRAFT_182177</name>
</gene>
<accession>A0ABR4IVD0</accession>
<feature type="domain" description="P68 RBP/TagC-like beta-propeller" evidence="2">
    <location>
        <begin position="46"/>
        <end position="305"/>
    </location>
</feature>
<evidence type="ECO:0000313" key="4">
    <source>
        <dbReference type="Proteomes" id="UP001610335"/>
    </source>
</evidence>
<feature type="chain" id="PRO_5046148005" description="P68 RBP/TagC-like beta-propeller domain-containing protein" evidence="1">
    <location>
        <begin position="19"/>
        <end position="312"/>
    </location>
</feature>
<keyword evidence="1" id="KW-0732">Signal</keyword>
<comment type="caution">
    <text evidence="3">The sequence shown here is derived from an EMBL/GenBank/DDBJ whole genome shotgun (WGS) entry which is preliminary data.</text>
</comment>
<evidence type="ECO:0000313" key="3">
    <source>
        <dbReference type="EMBL" id="KAL2831542.1"/>
    </source>
</evidence>
<dbReference type="EMBL" id="JBFXLS010000009">
    <property type="protein sequence ID" value="KAL2831542.1"/>
    <property type="molecule type" value="Genomic_DNA"/>
</dbReference>
<sequence>MRASIICTALGVLTSALAQIPNSPRIDLTKPSYDLWRHKKTAAATVQQSFTFDNVNRRLFIVNRKSSSALDSGDLTISELDFAGNLLGSMNLLACGHGVNIGAQAVGDDTYIWSETDAAASGYGTALWRFKYVDGTTLNSATDGRDRIIPIPEFERGTATVDPVYERLIVRYQSGTVQNMAVFDLDQATAGNFSTPLANWEIPELVEELGAMVDVFQGYAAYGRYVYFLTGESYDASGGVLNSEVLAMDLNTGELVQGPVITRAGSTLEFREPEGMAVYETVAGEVRLFLGFASGESGDRRSNLFYKSALVA</sequence>
<feature type="signal peptide" evidence="1">
    <location>
        <begin position="1"/>
        <end position="18"/>
    </location>
</feature>
<organism evidence="3 4">
    <name type="scientific">Aspergillus cavernicola</name>
    <dbReference type="NCBI Taxonomy" id="176166"/>
    <lineage>
        <taxon>Eukaryota</taxon>
        <taxon>Fungi</taxon>
        <taxon>Dikarya</taxon>
        <taxon>Ascomycota</taxon>
        <taxon>Pezizomycotina</taxon>
        <taxon>Eurotiomycetes</taxon>
        <taxon>Eurotiomycetidae</taxon>
        <taxon>Eurotiales</taxon>
        <taxon>Aspergillaceae</taxon>
        <taxon>Aspergillus</taxon>
        <taxon>Aspergillus subgen. Nidulantes</taxon>
    </lineage>
</organism>
<reference evidence="3 4" key="1">
    <citation type="submission" date="2024-07" db="EMBL/GenBank/DDBJ databases">
        <title>Section-level genome sequencing and comparative genomics of Aspergillus sections Usti and Cavernicolus.</title>
        <authorList>
            <consortium name="Lawrence Berkeley National Laboratory"/>
            <person name="Nybo J.L."/>
            <person name="Vesth T.C."/>
            <person name="Theobald S."/>
            <person name="Frisvad J.C."/>
            <person name="Larsen T.O."/>
            <person name="Kjaerboelling I."/>
            <person name="Rothschild-Mancinelli K."/>
            <person name="Lyhne E.K."/>
            <person name="Kogle M.E."/>
            <person name="Barry K."/>
            <person name="Clum A."/>
            <person name="Na H."/>
            <person name="Ledsgaard L."/>
            <person name="Lin J."/>
            <person name="Lipzen A."/>
            <person name="Kuo A."/>
            <person name="Riley R."/>
            <person name="Mondo S."/>
            <person name="LaButti K."/>
            <person name="Haridas S."/>
            <person name="Pangalinan J."/>
            <person name="Salamov A.A."/>
            <person name="Simmons B.A."/>
            <person name="Magnuson J.K."/>
            <person name="Chen J."/>
            <person name="Drula E."/>
            <person name="Henrissat B."/>
            <person name="Wiebenga A."/>
            <person name="Lubbers R.J."/>
            <person name="Gomes A.C."/>
            <person name="Makela M.R."/>
            <person name="Stajich J."/>
            <person name="Grigoriev I.V."/>
            <person name="Mortensen U.H."/>
            <person name="De vries R.P."/>
            <person name="Baker S.E."/>
            <person name="Andersen M.R."/>
        </authorList>
    </citation>
    <scope>NUCLEOTIDE SEQUENCE [LARGE SCALE GENOMIC DNA]</scope>
    <source>
        <strain evidence="3 4">CBS 600.67</strain>
    </source>
</reference>
<dbReference type="InterPro" id="IPR048799">
    <property type="entry name" value="P68_RBP_TagC-like_beta-prop"/>
</dbReference>
<proteinExistence type="predicted"/>
<name>A0ABR4IVD0_9EURO</name>